<dbReference type="Gene3D" id="3.30.930.30">
    <property type="match status" value="1"/>
</dbReference>
<sequence length="455" mass="53214">MASANWMKATTQKAGAMKKHLGQKEREQGNHSNKEIDTELSKNNYAIGCQDYSEALERMKRRTKEVDKLIPPKRIRKDRVTCCFIELPCPLTLTERGLSDDFFAKSYQTLTDFFGSENVHGGFVHKDEVHTYTDKDNKRRTSLEHVHVLVSAYTPEKGINGKAFETKARLKALNKELDDMCVRSFGVRLNTKETPQHKSVERLKEETELRKDADRLRDEYSKEYTRLLDVHMEAEMSIMRKEEAEKKLLELNEAYENDMNKLKAEYQEKLDKLNNEYSEEIFAKVSAIRAISEKLSHGEKKLTKQEQETVMSVAANVGRIEAEYTRLRNEAEERKATYDILVQKENAIIDQKAFKLAEDLEKHYESEANKAISQATKMQSEAQDKLFHIEQEKEKAVNEALKPYRRNVNQLNQELDYVRKVCEYATKEPYEETERRYEKHMDELAQERSWGGRSR</sequence>
<dbReference type="GO" id="GO:0003677">
    <property type="term" value="F:DNA binding"/>
    <property type="evidence" value="ECO:0007669"/>
    <property type="project" value="InterPro"/>
</dbReference>
<organism evidence="4 5">
    <name type="scientific">Ruminococcus albus</name>
    <dbReference type="NCBI Taxonomy" id="1264"/>
    <lineage>
        <taxon>Bacteria</taxon>
        <taxon>Bacillati</taxon>
        <taxon>Bacillota</taxon>
        <taxon>Clostridia</taxon>
        <taxon>Eubacteriales</taxon>
        <taxon>Oscillospiraceae</taxon>
        <taxon>Ruminococcus</taxon>
    </lineage>
</organism>
<accession>A0A1I1RQV9</accession>
<proteinExistence type="inferred from homology"/>
<protein>
    <recommendedName>
        <fullName evidence="6">Plasmid recombination enzyme</fullName>
    </recommendedName>
</protein>
<feature type="coiled-coil region" evidence="2">
    <location>
        <begin position="203"/>
        <end position="337"/>
    </location>
</feature>
<evidence type="ECO:0000313" key="5">
    <source>
        <dbReference type="Proteomes" id="UP000182192"/>
    </source>
</evidence>
<name>A0A1I1RQV9_RUMAL</name>
<dbReference type="Proteomes" id="UP000182192">
    <property type="component" value="Unassembled WGS sequence"/>
</dbReference>
<evidence type="ECO:0000256" key="2">
    <source>
        <dbReference type="SAM" id="Coils"/>
    </source>
</evidence>
<dbReference type="Pfam" id="PF01076">
    <property type="entry name" value="Mob_Pre"/>
    <property type="match status" value="1"/>
</dbReference>
<comment type="similarity">
    <text evidence="1">Belongs to the plasmid mobilization pre family.</text>
</comment>
<dbReference type="GO" id="GO:0006310">
    <property type="term" value="P:DNA recombination"/>
    <property type="evidence" value="ECO:0007669"/>
    <property type="project" value="InterPro"/>
</dbReference>
<evidence type="ECO:0008006" key="6">
    <source>
        <dbReference type="Google" id="ProtNLM"/>
    </source>
</evidence>
<feature type="compositionally biased region" description="Basic and acidic residues" evidence="3">
    <location>
        <begin position="22"/>
        <end position="37"/>
    </location>
</feature>
<gene>
    <name evidence="4" type="ORF">SAMN02910406_03757</name>
</gene>
<reference evidence="4 5" key="1">
    <citation type="submission" date="2016-10" db="EMBL/GenBank/DDBJ databases">
        <authorList>
            <person name="de Groot N.N."/>
        </authorList>
    </citation>
    <scope>NUCLEOTIDE SEQUENCE [LARGE SCALE GENOMIC DNA]</scope>
    <source>
        <strain evidence="4 5">AR67</strain>
    </source>
</reference>
<dbReference type="InterPro" id="IPR001668">
    <property type="entry name" value="Mob_Pre"/>
</dbReference>
<dbReference type="AlphaFoldDB" id="A0A1I1RQV9"/>
<dbReference type="CDD" id="cd17242">
    <property type="entry name" value="MobM_relaxase"/>
    <property type="match status" value="1"/>
</dbReference>
<evidence type="ECO:0000256" key="1">
    <source>
        <dbReference type="ARBA" id="ARBA00010657"/>
    </source>
</evidence>
<evidence type="ECO:0000256" key="3">
    <source>
        <dbReference type="SAM" id="MobiDB-lite"/>
    </source>
</evidence>
<dbReference type="OrthoDB" id="6655189at2"/>
<dbReference type="EMBL" id="FOKQ01000071">
    <property type="protein sequence ID" value="SFD36696.1"/>
    <property type="molecule type" value="Genomic_DNA"/>
</dbReference>
<feature type="region of interest" description="Disordered" evidence="3">
    <location>
        <begin position="1"/>
        <end position="37"/>
    </location>
</feature>
<evidence type="ECO:0000313" key="4">
    <source>
        <dbReference type="EMBL" id="SFD36696.1"/>
    </source>
</evidence>
<dbReference type="RefSeq" id="WP_074963462.1">
    <property type="nucleotide sequence ID" value="NZ_FOKQ01000071.1"/>
</dbReference>
<keyword evidence="2" id="KW-0175">Coiled coil</keyword>